<evidence type="ECO:0000256" key="1">
    <source>
        <dbReference type="ARBA" id="ARBA00007164"/>
    </source>
</evidence>
<name>A0A1F6M3S1_9BACT</name>
<evidence type="ECO:0000256" key="5">
    <source>
        <dbReference type="ARBA" id="ARBA00022984"/>
    </source>
</evidence>
<protein>
    <recommendedName>
        <fullName evidence="11">Peptidase S11 D-alanyl-D-alanine carboxypeptidase A N-terminal domain-containing protein</fullName>
    </recommendedName>
</protein>
<comment type="similarity">
    <text evidence="1 9">Belongs to the peptidase S11 family.</text>
</comment>
<keyword evidence="4" id="KW-0133">Cell shape</keyword>
<proteinExistence type="inferred from homology"/>
<feature type="active site" description="Proton acceptor" evidence="7">
    <location>
        <position position="155"/>
    </location>
</feature>
<dbReference type="GO" id="GO:0071555">
    <property type="term" value="P:cell wall organization"/>
    <property type="evidence" value="ECO:0007669"/>
    <property type="project" value="UniProtKB-KW"/>
</dbReference>
<dbReference type="InterPro" id="IPR001967">
    <property type="entry name" value="Peptidase_S11_N"/>
</dbReference>
<keyword evidence="5" id="KW-0573">Peptidoglycan synthesis</keyword>
<evidence type="ECO:0000256" key="6">
    <source>
        <dbReference type="ARBA" id="ARBA00023316"/>
    </source>
</evidence>
<dbReference type="GO" id="GO:0009002">
    <property type="term" value="F:serine-type D-Ala-D-Ala carboxypeptidase activity"/>
    <property type="evidence" value="ECO:0007669"/>
    <property type="project" value="InterPro"/>
</dbReference>
<feature type="transmembrane region" description="Helical" evidence="10">
    <location>
        <begin position="45"/>
        <end position="65"/>
    </location>
</feature>
<dbReference type="PANTHER" id="PTHR21581:SF26">
    <property type="entry name" value="D-ALANYL-D-ALANINE ENDOPEPTIDASE"/>
    <property type="match status" value="1"/>
</dbReference>
<keyword evidence="10" id="KW-1133">Transmembrane helix</keyword>
<keyword evidence="10" id="KW-0472">Membrane</keyword>
<feature type="domain" description="Peptidase S11 D-alanyl-D-alanine carboxypeptidase A N-terminal" evidence="11">
    <location>
        <begin position="120"/>
        <end position="346"/>
    </location>
</feature>
<dbReference type="AlphaFoldDB" id="A0A1F6M3S1"/>
<dbReference type="GO" id="GO:0008360">
    <property type="term" value="P:regulation of cell shape"/>
    <property type="evidence" value="ECO:0007669"/>
    <property type="project" value="UniProtKB-KW"/>
</dbReference>
<dbReference type="InterPro" id="IPR012338">
    <property type="entry name" value="Beta-lactam/transpept-like"/>
</dbReference>
<reference evidence="12 13" key="1">
    <citation type="journal article" date="2016" name="Nat. Commun.">
        <title>Thousands of microbial genomes shed light on interconnected biogeochemical processes in an aquifer system.</title>
        <authorList>
            <person name="Anantharaman K."/>
            <person name="Brown C.T."/>
            <person name="Hug L.A."/>
            <person name="Sharon I."/>
            <person name="Castelle C.J."/>
            <person name="Probst A.J."/>
            <person name="Thomas B.C."/>
            <person name="Singh A."/>
            <person name="Wilkins M.J."/>
            <person name="Karaoz U."/>
            <person name="Brodie E.L."/>
            <person name="Williams K.H."/>
            <person name="Hubbard S.S."/>
            <person name="Banfield J.F."/>
        </authorList>
    </citation>
    <scope>NUCLEOTIDE SEQUENCE [LARGE SCALE GENOMIC DNA]</scope>
</reference>
<dbReference type="EMBL" id="MFPX01000020">
    <property type="protein sequence ID" value="OGH66312.1"/>
    <property type="molecule type" value="Genomic_DNA"/>
</dbReference>
<evidence type="ECO:0000256" key="9">
    <source>
        <dbReference type="RuleBase" id="RU004016"/>
    </source>
</evidence>
<dbReference type="InterPro" id="IPR018044">
    <property type="entry name" value="Peptidase_S11"/>
</dbReference>
<keyword evidence="10" id="KW-0812">Transmembrane</keyword>
<organism evidence="12 13">
    <name type="scientific">Candidatus Magasanikbacteria bacterium RIFCSPHIGHO2_02_FULL_41_13</name>
    <dbReference type="NCBI Taxonomy" id="1798676"/>
    <lineage>
        <taxon>Bacteria</taxon>
        <taxon>Candidatus Magasanikiibacteriota</taxon>
    </lineage>
</organism>
<dbReference type="PRINTS" id="PR00725">
    <property type="entry name" value="DADACBPTASE1"/>
</dbReference>
<keyword evidence="2" id="KW-0732">Signal</keyword>
<dbReference type="PANTHER" id="PTHR21581">
    <property type="entry name" value="D-ALANYL-D-ALANINE CARBOXYPEPTIDASE"/>
    <property type="match status" value="1"/>
</dbReference>
<gene>
    <name evidence="12" type="ORF">A3B90_01275</name>
</gene>
<feature type="active site" description="Acyl-ester intermediate" evidence="7">
    <location>
        <position position="152"/>
    </location>
</feature>
<evidence type="ECO:0000259" key="11">
    <source>
        <dbReference type="Pfam" id="PF00768"/>
    </source>
</evidence>
<evidence type="ECO:0000256" key="8">
    <source>
        <dbReference type="PIRSR" id="PIRSR618044-2"/>
    </source>
</evidence>
<feature type="binding site" evidence="8">
    <location>
        <position position="316"/>
    </location>
    <ligand>
        <name>substrate</name>
    </ligand>
</feature>
<dbReference type="SUPFAM" id="SSF56601">
    <property type="entry name" value="beta-lactamase/transpeptidase-like"/>
    <property type="match status" value="1"/>
</dbReference>
<dbReference type="GO" id="GO:0009252">
    <property type="term" value="P:peptidoglycan biosynthetic process"/>
    <property type="evidence" value="ECO:0007669"/>
    <property type="project" value="UniProtKB-KW"/>
</dbReference>
<keyword evidence="3" id="KW-0378">Hydrolase</keyword>
<comment type="caution">
    <text evidence="12">The sequence shown here is derived from an EMBL/GenBank/DDBJ whole genome shotgun (WGS) entry which is preliminary data.</text>
</comment>
<dbReference type="GO" id="GO:0006508">
    <property type="term" value="P:proteolysis"/>
    <property type="evidence" value="ECO:0007669"/>
    <property type="project" value="InterPro"/>
</dbReference>
<dbReference type="Gene3D" id="3.40.710.10">
    <property type="entry name" value="DD-peptidase/beta-lactamase superfamily"/>
    <property type="match status" value="1"/>
</dbReference>
<accession>A0A1F6M3S1</accession>
<evidence type="ECO:0000256" key="7">
    <source>
        <dbReference type="PIRSR" id="PIRSR618044-1"/>
    </source>
</evidence>
<evidence type="ECO:0000256" key="3">
    <source>
        <dbReference type="ARBA" id="ARBA00022801"/>
    </source>
</evidence>
<dbReference type="Pfam" id="PF00768">
    <property type="entry name" value="Peptidase_S11"/>
    <property type="match status" value="1"/>
</dbReference>
<feature type="active site" evidence="7">
    <location>
        <position position="205"/>
    </location>
</feature>
<dbReference type="Proteomes" id="UP000178742">
    <property type="component" value="Unassembled WGS sequence"/>
</dbReference>
<evidence type="ECO:0000313" key="12">
    <source>
        <dbReference type="EMBL" id="OGH66312.1"/>
    </source>
</evidence>
<evidence type="ECO:0000256" key="10">
    <source>
        <dbReference type="SAM" id="Phobius"/>
    </source>
</evidence>
<evidence type="ECO:0000313" key="13">
    <source>
        <dbReference type="Proteomes" id="UP000178742"/>
    </source>
</evidence>
<dbReference type="STRING" id="1798676.A3B90_01275"/>
<evidence type="ECO:0000256" key="2">
    <source>
        <dbReference type="ARBA" id="ARBA00022729"/>
    </source>
</evidence>
<sequence length="389" mass="42725">MDEVKIENSTPEVPEPPIAPLQSFSVADVETTLPLSKKDFFSNSWRNVVAFLLVLLSATFTFSYLEKKNQIWGAFEAWTHIDIASIIQKHAFKTGGDLEVPPPALPPPPTPHLVGVLPAPEKFTAEAILVKDVSSGEVLYRKNEYEKRPLASISKLLSALVVLETNPDWNSTTTVKEDEDIVDSHVISGAVYKLSDLWKAALVASSNQSMLALADSTGMTREAFVLRMNEKALELGMKDSSFVEPTGLSEQNISTASDVLILLDEALRQEKIQETVVLKEINIAPVATKKLQHFWSTNWLILGWVPNKIKDFRGGKTGYITAAGYNFTMQLARDDEKVIDVVVLGAAAHELRFSEARDISYDVFSAFAWPSDEAATSTTSTPVGVVAGE</sequence>
<keyword evidence="6" id="KW-0961">Cell wall biogenesis/degradation</keyword>
<evidence type="ECO:0000256" key="4">
    <source>
        <dbReference type="ARBA" id="ARBA00022960"/>
    </source>
</evidence>